<keyword evidence="3" id="KW-1185">Reference proteome</keyword>
<comment type="caution">
    <text evidence="2">The sequence shown here is derived from an EMBL/GenBank/DDBJ whole genome shotgun (WGS) entry which is preliminary data.</text>
</comment>
<name>A0A166N4F8_9HYPO</name>
<dbReference type="EMBL" id="AZGY01000035">
    <property type="protein sequence ID" value="KZZ87670.1"/>
    <property type="molecule type" value="Genomic_DNA"/>
</dbReference>
<feature type="chain" id="PRO_5007877660" evidence="1">
    <location>
        <begin position="24"/>
        <end position="330"/>
    </location>
</feature>
<dbReference type="InterPro" id="IPR052998">
    <property type="entry name" value="Hetero-Diels-Alderase-like"/>
</dbReference>
<sequence length="330" mass="34860">MQQRWLKIAIWSVLRLTAQSLAATDLPHRVVHQFPAGIWLENIAVRPNGNLLLTTLTPNASIYEVANPDSQNPSVNMLFTIPSVNGLLGIAETAPDSFAFVGGNFTPTSGIQGTWGLFTTQFLPNAQPRPTFVTGLPDARLLNGMSSVAGHPELALAADSTNGLVYRVNLLSKTVQVSQDYPEMKPDPASGLPIGINGVHMHGGYLYFTNFPHHTFYRIRVNPDATTALGAKVETVAVVNSSLADDFAFGPLMSNTAWITTNAGSSLVAVAPNGQMETVAGSSDASAVPADTSCAFGRKATDMNVLYVATAGSGGQGGKIEAVDTTRLSF</sequence>
<feature type="signal peptide" evidence="1">
    <location>
        <begin position="1"/>
        <end position="23"/>
    </location>
</feature>
<organism evidence="2 3">
    <name type="scientific">Moelleriella libera RCEF 2490</name>
    <dbReference type="NCBI Taxonomy" id="1081109"/>
    <lineage>
        <taxon>Eukaryota</taxon>
        <taxon>Fungi</taxon>
        <taxon>Dikarya</taxon>
        <taxon>Ascomycota</taxon>
        <taxon>Pezizomycotina</taxon>
        <taxon>Sordariomycetes</taxon>
        <taxon>Hypocreomycetidae</taxon>
        <taxon>Hypocreales</taxon>
        <taxon>Clavicipitaceae</taxon>
        <taxon>Moelleriella</taxon>
    </lineage>
</organism>
<dbReference type="SUPFAM" id="SSF63829">
    <property type="entry name" value="Calcium-dependent phosphotriesterase"/>
    <property type="match status" value="1"/>
</dbReference>
<accession>A0A166N4F8</accession>
<reference evidence="2 3" key="1">
    <citation type="journal article" date="2016" name="Genome Biol. Evol.">
        <title>Divergent and convergent evolution of fungal pathogenicity.</title>
        <authorList>
            <person name="Shang Y."/>
            <person name="Xiao G."/>
            <person name="Zheng P."/>
            <person name="Cen K."/>
            <person name="Zhan S."/>
            <person name="Wang C."/>
        </authorList>
    </citation>
    <scope>NUCLEOTIDE SEQUENCE [LARGE SCALE GENOMIC DNA]</scope>
    <source>
        <strain evidence="2 3">RCEF 2490</strain>
    </source>
</reference>
<protein>
    <submittedName>
        <fullName evidence="2">Six-bladed beta-propeller, TolB-like protein</fullName>
    </submittedName>
</protein>
<dbReference type="InterPro" id="IPR011042">
    <property type="entry name" value="6-blade_b-propeller_TolB-like"/>
</dbReference>
<dbReference type="PANTHER" id="PTHR42060:SF1">
    <property type="entry name" value="NHL REPEAT-CONTAINING PROTEIN"/>
    <property type="match status" value="1"/>
</dbReference>
<dbReference type="OrthoDB" id="9977941at2759"/>
<evidence type="ECO:0000313" key="2">
    <source>
        <dbReference type="EMBL" id="KZZ87670.1"/>
    </source>
</evidence>
<keyword evidence="1" id="KW-0732">Signal</keyword>
<dbReference type="Proteomes" id="UP000078544">
    <property type="component" value="Unassembled WGS sequence"/>
</dbReference>
<dbReference type="Gene3D" id="2.120.10.30">
    <property type="entry name" value="TolB, C-terminal domain"/>
    <property type="match status" value="1"/>
</dbReference>
<evidence type="ECO:0000256" key="1">
    <source>
        <dbReference type="SAM" id="SignalP"/>
    </source>
</evidence>
<dbReference type="PANTHER" id="PTHR42060">
    <property type="entry name" value="NHL REPEAT-CONTAINING PROTEIN-RELATED"/>
    <property type="match status" value="1"/>
</dbReference>
<gene>
    <name evidence="2" type="ORF">AAL_08337</name>
</gene>
<dbReference type="AlphaFoldDB" id="A0A166N4F8"/>
<evidence type="ECO:0000313" key="3">
    <source>
        <dbReference type="Proteomes" id="UP000078544"/>
    </source>
</evidence>
<proteinExistence type="predicted"/>